<sequence>MKLEILDFGRRGVLVWFLYKASPEQGDLQLSRPPSGQGAGGGIRTHDRRVRVEEEGWWKRKETKNGEVVYLWNADNNIED</sequence>
<evidence type="ECO:0000313" key="2">
    <source>
        <dbReference type="EMBL" id="GFO13882.1"/>
    </source>
</evidence>
<gene>
    <name evidence="2" type="ORF">PoB_004038700</name>
</gene>
<organism evidence="2 3">
    <name type="scientific">Plakobranchus ocellatus</name>
    <dbReference type="NCBI Taxonomy" id="259542"/>
    <lineage>
        <taxon>Eukaryota</taxon>
        <taxon>Metazoa</taxon>
        <taxon>Spiralia</taxon>
        <taxon>Lophotrochozoa</taxon>
        <taxon>Mollusca</taxon>
        <taxon>Gastropoda</taxon>
        <taxon>Heterobranchia</taxon>
        <taxon>Euthyneura</taxon>
        <taxon>Panpulmonata</taxon>
        <taxon>Sacoglossa</taxon>
        <taxon>Placobranchoidea</taxon>
        <taxon>Plakobranchidae</taxon>
        <taxon>Plakobranchus</taxon>
    </lineage>
</organism>
<comment type="caution">
    <text evidence="2">The sequence shown here is derived from an EMBL/GenBank/DDBJ whole genome shotgun (WGS) entry which is preliminary data.</text>
</comment>
<evidence type="ECO:0000313" key="3">
    <source>
        <dbReference type="Proteomes" id="UP000735302"/>
    </source>
</evidence>
<protein>
    <submittedName>
        <fullName evidence="2">Uncharacterized protein</fullName>
    </submittedName>
</protein>
<reference evidence="2 3" key="1">
    <citation type="journal article" date="2021" name="Elife">
        <title>Chloroplast acquisition without the gene transfer in kleptoplastic sea slugs, Plakobranchus ocellatus.</title>
        <authorList>
            <person name="Maeda T."/>
            <person name="Takahashi S."/>
            <person name="Yoshida T."/>
            <person name="Shimamura S."/>
            <person name="Takaki Y."/>
            <person name="Nagai Y."/>
            <person name="Toyoda A."/>
            <person name="Suzuki Y."/>
            <person name="Arimoto A."/>
            <person name="Ishii H."/>
            <person name="Satoh N."/>
            <person name="Nishiyama T."/>
            <person name="Hasebe M."/>
            <person name="Maruyama T."/>
            <person name="Minagawa J."/>
            <person name="Obokata J."/>
            <person name="Shigenobu S."/>
        </authorList>
    </citation>
    <scope>NUCLEOTIDE SEQUENCE [LARGE SCALE GENOMIC DNA]</scope>
</reference>
<dbReference type="Proteomes" id="UP000735302">
    <property type="component" value="Unassembled WGS sequence"/>
</dbReference>
<proteinExistence type="predicted"/>
<name>A0AAV4B2Y9_9GAST</name>
<dbReference type="EMBL" id="BLXT01004515">
    <property type="protein sequence ID" value="GFO13882.1"/>
    <property type="molecule type" value="Genomic_DNA"/>
</dbReference>
<dbReference type="AlphaFoldDB" id="A0AAV4B2Y9"/>
<feature type="region of interest" description="Disordered" evidence="1">
    <location>
        <begin position="26"/>
        <end position="48"/>
    </location>
</feature>
<keyword evidence="3" id="KW-1185">Reference proteome</keyword>
<accession>A0AAV4B2Y9</accession>
<evidence type="ECO:0000256" key="1">
    <source>
        <dbReference type="SAM" id="MobiDB-lite"/>
    </source>
</evidence>